<accession>A0ABN8M826</accession>
<protein>
    <submittedName>
        <fullName evidence="1">Uncharacterized protein</fullName>
    </submittedName>
</protein>
<dbReference type="PANTHER" id="PTHR46579:SF1">
    <property type="entry name" value="F5_8 TYPE C DOMAIN-CONTAINING PROTEIN"/>
    <property type="match status" value="1"/>
</dbReference>
<evidence type="ECO:0000313" key="2">
    <source>
        <dbReference type="Proteomes" id="UP001159427"/>
    </source>
</evidence>
<dbReference type="EMBL" id="CALNXI010000303">
    <property type="protein sequence ID" value="CAH3024406.1"/>
    <property type="molecule type" value="Genomic_DNA"/>
</dbReference>
<keyword evidence="2" id="KW-1185">Reference proteome</keyword>
<comment type="caution">
    <text evidence="1">The sequence shown here is derived from an EMBL/GenBank/DDBJ whole genome shotgun (WGS) entry which is preliminary data.</text>
</comment>
<dbReference type="Proteomes" id="UP001159427">
    <property type="component" value="Unassembled WGS sequence"/>
</dbReference>
<dbReference type="PANTHER" id="PTHR46579">
    <property type="entry name" value="F5/8 TYPE C DOMAIN-CONTAINING PROTEIN-RELATED"/>
    <property type="match status" value="1"/>
</dbReference>
<name>A0ABN8M826_9CNID</name>
<evidence type="ECO:0000313" key="1">
    <source>
        <dbReference type="EMBL" id="CAH3024406.1"/>
    </source>
</evidence>
<gene>
    <name evidence="1" type="ORF">PEVE_00022850</name>
</gene>
<organism evidence="1 2">
    <name type="scientific">Porites evermanni</name>
    <dbReference type="NCBI Taxonomy" id="104178"/>
    <lineage>
        <taxon>Eukaryota</taxon>
        <taxon>Metazoa</taxon>
        <taxon>Cnidaria</taxon>
        <taxon>Anthozoa</taxon>
        <taxon>Hexacorallia</taxon>
        <taxon>Scleractinia</taxon>
        <taxon>Fungiina</taxon>
        <taxon>Poritidae</taxon>
        <taxon>Porites</taxon>
    </lineage>
</organism>
<reference evidence="1 2" key="1">
    <citation type="submission" date="2022-05" db="EMBL/GenBank/DDBJ databases">
        <authorList>
            <consortium name="Genoscope - CEA"/>
            <person name="William W."/>
        </authorList>
    </citation>
    <scope>NUCLEOTIDE SEQUENCE [LARGE SCALE GENOMIC DNA]</scope>
</reference>
<sequence>MSQYNGAFGCPYCLHRGETVKTSERGHTRAYPFHIKGRQNDERIQESHLTAMTFERRTHQQTLKFAKKAHSLRASGKSSSSVKGVKGMTWSMLFSGFDIINGVTIDYMHCILLGITKMLLTLWTDKSYSANPWHVGSDKLKKLEERYLAIKPQM</sequence>
<proteinExistence type="predicted"/>